<dbReference type="InterPro" id="IPR051636">
    <property type="entry name" value="Plant_LTP/defense-related"/>
</dbReference>
<feature type="signal peptide" evidence="1">
    <location>
        <begin position="1"/>
        <end position="27"/>
    </location>
</feature>
<sequence length="109" mass="11582">MGSNSKSINASLAALFLFVGRHHISQSQSLCTPKATCPRDTLKLGPCVELNGGLMLNVIMGTPSKTPCCSLMKGIAHLEASVCLCTAIKASIMWIHLNFPLSLSLLLNV</sequence>
<gene>
    <name evidence="3" type="ORF">Acr_15g0005510</name>
</gene>
<dbReference type="Proteomes" id="UP000585474">
    <property type="component" value="Unassembled WGS sequence"/>
</dbReference>
<dbReference type="OrthoDB" id="696558at2759"/>
<dbReference type="SUPFAM" id="SSF47699">
    <property type="entry name" value="Bifunctional inhibitor/lipid-transfer protein/seed storage 2S albumin"/>
    <property type="match status" value="1"/>
</dbReference>
<keyword evidence="4" id="KW-1185">Reference proteome</keyword>
<evidence type="ECO:0000259" key="2">
    <source>
        <dbReference type="Pfam" id="PF14547"/>
    </source>
</evidence>
<keyword evidence="1" id="KW-0732">Signal</keyword>
<dbReference type="AlphaFoldDB" id="A0A7J0FTB2"/>
<dbReference type="EMBL" id="BJWL01000015">
    <property type="protein sequence ID" value="GFZ01942.1"/>
    <property type="molecule type" value="Genomic_DNA"/>
</dbReference>
<dbReference type="Gene3D" id="1.10.110.10">
    <property type="entry name" value="Plant lipid-transfer and hydrophobic proteins"/>
    <property type="match status" value="1"/>
</dbReference>
<dbReference type="Pfam" id="PF14547">
    <property type="entry name" value="Hydrophob_seed"/>
    <property type="match status" value="1"/>
</dbReference>
<comment type="caution">
    <text evidence="3">The sequence shown here is derived from an EMBL/GenBank/DDBJ whole genome shotgun (WGS) entry which is preliminary data.</text>
</comment>
<dbReference type="PANTHER" id="PTHR31731">
    <property type="match status" value="1"/>
</dbReference>
<evidence type="ECO:0000313" key="4">
    <source>
        <dbReference type="Proteomes" id="UP000585474"/>
    </source>
</evidence>
<accession>A0A7J0FTB2</accession>
<dbReference type="InterPro" id="IPR036312">
    <property type="entry name" value="Bifun_inhib/LTP/seed_sf"/>
</dbReference>
<dbReference type="CDD" id="cd01958">
    <property type="entry name" value="HPS_like"/>
    <property type="match status" value="1"/>
</dbReference>
<dbReference type="InterPro" id="IPR027923">
    <property type="entry name" value="Hydrophob_seed_dom"/>
</dbReference>
<evidence type="ECO:0000256" key="1">
    <source>
        <dbReference type="SAM" id="SignalP"/>
    </source>
</evidence>
<reference evidence="3 4" key="1">
    <citation type="submission" date="2019-07" db="EMBL/GenBank/DDBJ databases">
        <title>De Novo Assembly of kiwifruit Actinidia rufa.</title>
        <authorList>
            <person name="Sugita-Konishi S."/>
            <person name="Sato K."/>
            <person name="Mori E."/>
            <person name="Abe Y."/>
            <person name="Kisaki G."/>
            <person name="Hamano K."/>
            <person name="Suezawa K."/>
            <person name="Otani M."/>
            <person name="Fukuda T."/>
            <person name="Manabe T."/>
            <person name="Gomi K."/>
            <person name="Tabuchi M."/>
            <person name="Akimitsu K."/>
            <person name="Kataoka I."/>
        </authorList>
    </citation>
    <scope>NUCLEOTIDE SEQUENCE [LARGE SCALE GENOMIC DNA]</scope>
    <source>
        <strain evidence="4">cv. Fuchu</strain>
    </source>
</reference>
<feature type="chain" id="PRO_5029602440" evidence="1">
    <location>
        <begin position="28"/>
        <end position="109"/>
    </location>
</feature>
<feature type="domain" description="Hydrophobic seed protein" evidence="2">
    <location>
        <begin position="36"/>
        <end position="108"/>
    </location>
</feature>
<proteinExistence type="predicted"/>
<protein>
    <submittedName>
        <fullName evidence="3">Extensin-like protein</fullName>
    </submittedName>
</protein>
<name>A0A7J0FTB2_9ERIC</name>
<organism evidence="3 4">
    <name type="scientific">Actinidia rufa</name>
    <dbReference type="NCBI Taxonomy" id="165716"/>
    <lineage>
        <taxon>Eukaryota</taxon>
        <taxon>Viridiplantae</taxon>
        <taxon>Streptophyta</taxon>
        <taxon>Embryophyta</taxon>
        <taxon>Tracheophyta</taxon>
        <taxon>Spermatophyta</taxon>
        <taxon>Magnoliopsida</taxon>
        <taxon>eudicotyledons</taxon>
        <taxon>Gunneridae</taxon>
        <taxon>Pentapetalae</taxon>
        <taxon>asterids</taxon>
        <taxon>Ericales</taxon>
        <taxon>Actinidiaceae</taxon>
        <taxon>Actinidia</taxon>
    </lineage>
</organism>
<evidence type="ECO:0000313" key="3">
    <source>
        <dbReference type="EMBL" id="GFZ01942.1"/>
    </source>
</evidence>